<dbReference type="GO" id="GO:0003924">
    <property type="term" value="F:GTPase activity"/>
    <property type="evidence" value="ECO:0007669"/>
    <property type="project" value="InterPro"/>
</dbReference>
<dbReference type="Proteomes" id="UP000027135">
    <property type="component" value="Unassembled WGS sequence"/>
</dbReference>
<dbReference type="PANTHER" id="PTHR14932:SF1">
    <property type="entry name" value="RAB-LIKE PROTEIN 6"/>
    <property type="match status" value="1"/>
</dbReference>
<feature type="compositionally biased region" description="Polar residues" evidence="1">
    <location>
        <begin position="283"/>
        <end position="324"/>
    </location>
</feature>
<feature type="compositionally biased region" description="Low complexity" evidence="1">
    <location>
        <begin position="616"/>
        <end position="626"/>
    </location>
</feature>
<dbReference type="InterPro" id="IPR040385">
    <property type="entry name" value="RABL6"/>
</dbReference>
<dbReference type="Pfam" id="PF00071">
    <property type="entry name" value="Ras"/>
    <property type="match status" value="1"/>
</dbReference>
<feature type="compositionally biased region" description="Acidic residues" evidence="1">
    <location>
        <begin position="696"/>
        <end position="705"/>
    </location>
</feature>
<gene>
    <name evidence="2" type="ORF">L798_15786</name>
</gene>
<feature type="region of interest" description="Disordered" evidence="1">
    <location>
        <begin position="581"/>
        <end position="722"/>
    </location>
</feature>
<feature type="region of interest" description="Disordered" evidence="1">
    <location>
        <begin position="546"/>
        <end position="568"/>
    </location>
</feature>
<feature type="compositionally biased region" description="Basic and acidic residues" evidence="1">
    <location>
        <begin position="553"/>
        <end position="563"/>
    </location>
</feature>
<dbReference type="OrthoDB" id="207081at2759"/>
<proteinExistence type="predicted"/>
<feature type="compositionally biased region" description="Low complexity" evidence="1">
    <location>
        <begin position="334"/>
        <end position="345"/>
    </location>
</feature>
<feature type="region of interest" description="Disordered" evidence="1">
    <location>
        <begin position="363"/>
        <end position="419"/>
    </location>
</feature>
<dbReference type="GO" id="GO:0005829">
    <property type="term" value="C:cytosol"/>
    <property type="evidence" value="ECO:0007669"/>
    <property type="project" value="TreeGrafter"/>
</dbReference>
<feature type="compositionally biased region" description="Low complexity" evidence="1">
    <location>
        <begin position="376"/>
        <end position="387"/>
    </location>
</feature>
<dbReference type="Gene3D" id="3.40.50.300">
    <property type="entry name" value="P-loop containing nucleotide triphosphate hydrolases"/>
    <property type="match status" value="1"/>
</dbReference>
<name>A0A067QLF1_ZOONE</name>
<feature type="compositionally biased region" description="Basic and acidic residues" evidence="1">
    <location>
        <begin position="671"/>
        <end position="683"/>
    </location>
</feature>
<dbReference type="SUPFAM" id="SSF52540">
    <property type="entry name" value="P-loop containing nucleoside triphosphate hydrolases"/>
    <property type="match status" value="1"/>
</dbReference>
<feature type="compositionally biased region" description="Polar residues" evidence="1">
    <location>
        <begin position="363"/>
        <end position="375"/>
    </location>
</feature>
<evidence type="ECO:0000313" key="2">
    <source>
        <dbReference type="EMBL" id="KDR09952.1"/>
    </source>
</evidence>
<dbReference type="InParanoid" id="A0A067QLF1"/>
<dbReference type="SMART" id="SM00175">
    <property type="entry name" value="RAB"/>
    <property type="match status" value="1"/>
</dbReference>
<evidence type="ECO:0000256" key="1">
    <source>
        <dbReference type="SAM" id="MobiDB-lite"/>
    </source>
</evidence>
<dbReference type="EMBL" id="KK853197">
    <property type="protein sequence ID" value="KDR09952.1"/>
    <property type="molecule type" value="Genomic_DNA"/>
</dbReference>
<evidence type="ECO:0000313" key="3">
    <source>
        <dbReference type="Proteomes" id="UP000027135"/>
    </source>
</evidence>
<feature type="compositionally biased region" description="Polar residues" evidence="1">
    <location>
        <begin position="633"/>
        <end position="643"/>
    </location>
</feature>
<feature type="region of interest" description="Disordered" evidence="1">
    <location>
        <begin position="477"/>
        <end position="517"/>
    </location>
</feature>
<dbReference type="InterPro" id="IPR027417">
    <property type="entry name" value="P-loop_NTPase"/>
</dbReference>
<sequence length="722" mass="80483">MFSALKRLTGKAEGGNNVPRPGHLSMSHSLQRKFAKGVHYNMKLIIKGDRNVGKTCLFHRLQGQKFIEEYIPTEEIQVASIQWSYKATDDIVKVEVWDVVDRGKKKRFDGLKLDNSQLEVPEEPALDAEFLDVYKGTNGVILMMDITKSWTFDYVQRELPKVPSHIPVLVLANHCDMAHHRTVTSDHVTYFIESQERAPRSAQVRYAESSMRNGFGLKLLHKFFNLPFLQLQKETLLGQLETNEHEIQLTTQELDLYQDSEDADYNKFIDNLMNKRRQAADMTSSAISSMAPANTSTSAQASAPTFQSNHQLSTQSSQTGNKNDSSYDRRSLSIPGPIGAGNAIPGTHPTLALKIVSVPVTSEQNKLPQPSGNVGSSTAVSNSQSQSHVPQQQMTLSQSVESLSSSARPDGSSMFSSKSSGFMSKIFGKSKDSQEELQRELAQMRRQSLASIATSEPITSVEEFVPDEGMLDRSFLEDTSVQERGTPQKIEAESDSDAETGNPLVAGFQDDLDPEDTLPNTITHYVNSDHTVDILKKRESLSSLENEVISENTKTDEKEELHLNGEVGDITADALDTWLSTDSKWRQSPEGGEDSTHSSNIVRKVEEAEEEDEDNSASLASSSVHLELLEPKQLQQSSGSSSPIVPREKKSRHKKKNEEKSMKKYKKKSSKEKDSSKSQNDEKKKKKKPSRKICEDEQEHDELEEFLNGPGLTPVDTAYEAI</sequence>
<dbReference type="OMA" id="DHVTYFI"/>
<keyword evidence="3" id="KW-1185">Reference proteome</keyword>
<dbReference type="AlphaFoldDB" id="A0A067QLF1"/>
<feature type="region of interest" description="Disordered" evidence="1">
    <location>
        <begin position="283"/>
        <end position="345"/>
    </location>
</feature>
<dbReference type="eggNOG" id="KOG0084">
    <property type="taxonomic scope" value="Eukaryota"/>
</dbReference>
<protein>
    <submittedName>
        <fullName evidence="2">Putative GTP-binding protein Parf</fullName>
    </submittedName>
</protein>
<organism evidence="2 3">
    <name type="scientific">Zootermopsis nevadensis</name>
    <name type="common">Dampwood termite</name>
    <dbReference type="NCBI Taxonomy" id="136037"/>
    <lineage>
        <taxon>Eukaryota</taxon>
        <taxon>Metazoa</taxon>
        <taxon>Ecdysozoa</taxon>
        <taxon>Arthropoda</taxon>
        <taxon>Hexapoda</taxon>
        <taxon>Insecta</taxon>
        <taxon>Pterygota</taxon>
        <taxon>Neoptera</taxon>
        <taxon>Polyneoptera</taxon>
        <taxon>Dictyoptera</taxon>
        <taxon>Blattodea</taxon>
        <taxon>Blattoidea</taxon>
        <taxon>Termitoidae</taxon>
        <taxon>Termopsidae</taxon>
        <taxon>Zootermopsis</taxon>
    </lineage>
</organism>
<dbReference type="PANTHER" id="PTHR14932">
    <property type="entry name" value="RAS GTPASE-RELATED"/>
    <property type="match status" value="1"/>
</dbReference>
<dbReference type="InterPro" id="IPR001806">
    <property type="entry name" value="Small_GTPase"/>
</dbReference>
<dbReference type="GO" id="GO:0005525">
    <property type="term" value="F:GTP binding"/>
    <property type="evidence" value="ECO:0007669"/>
    <property type="project" value="InterPro"/>
</dbReference>
<dbReference type="PRINTS" id="PR00449">
    <property type="entry name" value="RASTRNSFRMNG"/>
</dbReference>
<dbReference type="PROSITE" id="PS51419">
    <property type="entry name" value="RAB"/>
    <property type="match status" value="1"/>
</dbReference>
<reference evidence="2 3" key="1">
    <citation type="journal article" date="2014" name="Nat. Commun.">
        <title>Molecular traces of alternative social organization in a termite genome.</title>
        <authorList>
            <person name="Terrapon N."/>
            <person name="Li C."/>
            <person name="Robertson H.M."/>
            <person name="Ji L."/>
            <person name="Meng X."/>
            <person name="Booth W."/>
            <person name="Chen Z."/>
            <person name="Childers C.P."/>
            <person name="Glastad K.M."/>
            <person name="Gokhale K."/>
            <person name="Gowin J."/>
            <person name="Gronenberg W."/>
            <person name="Hermansen R.A."/>
            <person name="Hu H."/>
            <person name="Hunt B.G."/>
            <person name="Huylmans A.K."/>
            <person name="Khalil S.M."/>
            <person name="Mitchell R.D."/>
            <person name="Munoz-Torres M.C."/>
            <person name="Mustard J.A."/>
            <person name="Pan H."/>
            <person name="Reese J.T."/>
            <person name="Scharf M.E."/>
            <person name="Sun F."/>
            <person name="Vogel H."/>
            <person name="Xiao J."/>
            <person name="Yang W."/>
            <person name="Yang Z."/>
            <person name="Yang Z."/>
            <person name="Zhou J."/>
            <person name="Zhu J."/>
            <person name="Brent C.S."/>
            <person name="Elsik C.G."/>
            <person name="Goodisman M.A."/>
            <person name="Liberles D.A."/>
            <person name="Roe R.M."/>
            <person name="Vargo E.L."/>
            <person name="Vilcinskas A."/>
            <person name="Wang J."/>
            <person name="Bornberg-Bauer E."/>
            <person name="Korb J."/>
            <person name="Zhang G."/>
            <person name="Liebig J."/>
        </authorList>
    </citation>
    <scope>NUCLEOTIDE SEQUENCE [LARGE SCALE GENOMIC DNA]</scope>
    <source>
        <tissue evidence="2">Whole organism</tissue>
    </source>
</reference>
<dbReference type="STRING" id="136037.A0A067QLF1"/>
<dbReference type="Pfam" id="PF08477">
    <property type="entry name" value="Roc"/>
    <property type="match status" value="1"/>
</dbReference>
<dbReference type="GO" id="GO:0005634">
    <property type="term" value="C:nucleus"/>
    <property type="evidence" value="ECO:0007669"/>
    <property type="project" value="TreeGrafter"/>
</dbReference>
<accession>A0A067QLF1</accession>
<feature type="compositionally biased region" description="Low complexity" evidence="1">
    <location>
        <begin position="397"/>
        <end position="419"/>
    </location>
</feature>